<keyword evidence="2" id="KW-0012">Acyltransferase</keyword>
<dbReference type="PROSITE" id="PS51186">
    <property type="entry name" value="GNAT"/>
    <property type="match status" value="1"/>
</dbReference>
<gene>
    <name evidence="4" type="ORF">BJP51_01775</name>
</gene>
<dbReference type="InterPro" id="IPR050832">
    <property type="entry name" value="Bact_Acetyltransf"/>
</dbReference>
<name>A0A1R0X3S3_9BACL</name>
<dbReference type="RefSeq" id="WP_036676907.1">
    <property type="nucleotide sequence ID" value="NZ_MKQN01000018.1"/>
</dbReference>
<proteinExistence type="predicted"/>
<feature type="domain" description="N-acetyltransferase" evidence="3">
    <location>
        <begin position="1"/>
        <end position="142"/>
    </location>
</feature>
<evidence type="ECO:0000256" key="1">
    <source>
        <dbReference type="ARBA" id="ARBA00022679"/>
    </source>
</evidence>
<organism evidence="4 5">
    <name type="scientific">Paenibacillus odorifer</name>
    <dbReference type="NCBI Taxonomy" id="189426"/>
    <lineage>
        <taxon>Bacteria</taxon>
        <taxon>Bacillati</taxon>
        <taxon>Bacillota</taxon>
        <taxon>Bacilli</taxon>
        <taxon>Bacillales</taxon>
        <taxon>Paenibacillaceae</taxon>
        <taxon>Paenibacillus</taxon>
    </lineage>
</organism>
<dbReference type="Gene3D" id="3.40.630.30">
    <property type="match status" value="1"/>
</dbReference>
<dbReference type="GO" id="GO:0016747">
    <property type="term" value="F:acyltransferase activity, transferring groups other than amino-acyl groups"/>
    <property type="evidence" value="ECO:0007669"/>
    <property type="project" value="InterPro"/>
</dbReference>
<dbReference type="EMBL" id="MKQP01000034">
    <property type="protein sequence ID" value="OMD27867.1"/>
    <property type="molecule type" value="Genomic_DNA"/>
</dbReference>
<comment type="caution">
    <text evidence="4">The sequence shown here is derived from an EMBL/GenBank/DDBJ whole genome shotgun (WGS) entry which is preliminary data.</text>
</comment>
<dbReference type="InterPro" id="IPR016181">
    <property type="entry name" value="Acyl_CoA_acyltransferase"/>
</dbReference>
<reference evidence="4 5" key="1">
    <citation type="submission" date="2016-10" db="EMBL/GenBank/DDBJ databases">
        <title>Paenibacillus species isolates.</title>
        <authorList>
            <person name="Beno S.M."/>
        </authorList>
    </citation>
    <scope>NUCLEOTIDE SEQUENCE [LARGE SCALE GENOMIC DNA]</scope>
    <source>
        <strain evidence="4 5">FSL H7-0604</strain>
    </source>
</reference>
<sequence length="142" mass="16190">MIREAVPKDAINIEELYRILLPEHPAIYVSPERLKQIADHPDSFLYVYEEQGIIVGSLHLHFCMDALCDDRPFAVIERVIVAEKVRGKGYGAMLMRHAENVAISKGALKIMLSSAAKREEAHRFYEHLGYDGSSSKLFKKYL</sequence>
<evidence type="ECO:0000259" key="3">
    <source>
        <dbReference type="PROSITE" id="PS51186"/>
    </source>
</evidence>
<evidence type="ECO:0000313" key="4">
    <source>
        <dbReference type="EMBL" id="OMD27867.1"/>
    </source>
</evidence>
<accession>A0A1R0X3S3</accession>
<evidence type="ECO:0000313" key="5">
    <source>
        <dbReference type="Proteomes" id="UP000187465"/>
    </source>
</evidence>
<dbReference type="InterPro" id="IPR000182">
    <property type="entry name" value="GNAT_dom"/>
</dbReference>
<dbReference type="Pfam" id="PF00583">
    <property type="entry name" value="Acetyltransf_1"/>
    <property type="match status" value="1"/>
</dbReference>
<dbReference type="Proteomes" id="UP000187465">
    <property type="component" value="Unassembled WGS sequence"/>
</dbReference>
<dbReference type="SUPFAM" id="SSF55729">
    <property type="entry name" value="Acyl-CoA N-acyltransferases (Nat)"/>
    <property type="match status" value="1"/>
</dbReference>
<dbReference type="PANTHER" id="PTHR43877:SF2">
    <property type="entry name" value="AMINOALKYLPHOSPHONATE N-ACETYLTRANSFERASE-RELATED"/>
    <property type="match status" value="1"/>
</dbReference>
<evidence type="ECO:0000256" key="2">
    <source>
        <dbReference type="ARBA" id="ARBA00023315"/>
    </source>
</evidence>
<dbReference type="CDD" id="cd04301">
    <property type="entry name" value="NAT_SF"/>
    <property type="match status" value="1"/>
</dbReference>
<protein>
    <submittedName>
        <fullName evidence="4">GNAT family N-acetyltransferase</fullName>
    </submittedName>
</protein>
<dbReference type="PANTHER" id="PTHR43877">
    <property type="entry name" value="AMINOALKYLPHOSPHONATE N-ACETYLTRANSFERASE-RELATED-RELATED"/>
    <property type="match status" value="1"/>
</dbReference>
<keyword evidence="1 4" id="KW-0808">Transferase</keyword>
<dbReference type="AlphaFoldDB" id="A0A1R0X3S3"/>